<evidence type="ECO:0000256" key="1">
    <source>
        <dbReference type="SAM" id="MobiDB-lite"/>
    </source>
</evidence>
<evidence type="ECO:0000313" key="2">
    <source>
        <dbReference type="EMBL" id="CBX26773.1"/>
    </source>
</evidence>
<dbReference type="GO" id="GO:0016740">
    <property type="term" value="F:transferase activity"/>
    <property type="evidence" value="ECO:0007669"/>
    <property type="project" value="InterPro"/>
</dbReference>
<dbReference type="InterPro" id="IPR042080">
    <property type="entry name" value="RNA_2'-PTrans_N"/>
</dbReference>
<accession>E1Y879</accession>
<evidence type="ECO:0008006" key="3">
    <source>
        <dbReference type="Google" id="ProtNLM"/>
    </source>
</evidence>
<sequence length="247" mass="28472">MDALRSLKQISKFVSYILERKPDEFGLVPDENGYIKIKSLLLALNEEDGYKFVRRHHIDDILSSIPDSQLEINDDLIRSKYRDNLPKPTVSENPPKLLYTCVRKKAYSFALEKGIFPVGNKKVVLSPAKEMAERMGKRFSPLPVVLTVNVQKALEAGVIFHNSSELYTADAIPADCFTGPPLPKQKEETGRVEKHKELTPKPMPGSYLINLEIAEEEKKRTKLQRRKKEIDWKKERKRVRRDKTGWL</sequence>
<dbReference type="EMBL" id="FR695864">
    <property type="protein sequence ID" value="CBX26773.1"/>
    <property type="molecule type" value="Genomic_DNA"/>
</dbReference>
<dbReference type="Pfam" id="PF01885">
    <property type="entry name" value="PTS_2-RNA"/>
    <property type="match status" value="1"/>
</dbReference>
<dbReference type="Gene3D" id="3.20.170.30">
    <property type="match status" value="1"/>
</dbReference>
<proteinExistence type="predicted"/>
<dbReference type="SUPFAM" id="SSF56399">
    <property type="entry name" value="ADP-ribosylation"/>
    <property type="match status" value="1"/>
</dbReference>
<dbReference type="InterPro" id="IPR042081">
    <property type="entry name" value="RNA_2'-PTrans_C"/>
</dbReference>
<reference evidence="2" key="1">
    <citation type="journal article" date="2011" name="Environ. Microbiol.">
        <title>Genomic insights into the metabolic potential of the polycyclic aromatic hydrocarbon degrading sulfate-reducing Deltaproteobacterium N47.</title>
        <authorList>
            <person name="Bergmann F."/>
            <person name="Selesi D."/>
            <person name="Weinmaier T."/>
            <person name="Tischler P."/>
            <person name="Rattei T."/>
            <person name="Meckenstock R.U."/>
        </authorList>
    </citation>
    <scope>NUCLEOTIDE SEQUENCE</scope>
</reference>
<gene>
    <name evidence="2" type="ORF">N47_A08020</name>
</gene>
<protein>
    <recommendedName>
        <fullName evidence="3">RNA 2'-phosphotransferase</fullName>
    </recommendedName>
</protein>
<organism evidence="2">
    <name type="scientific">uncultured Desulfobacterium sp</name>
    <dbReference type="NCBI Taxonomy" id="201089"/>
    <lineage>
        <taxon>Bacteria</taxon>
        <taxon>Pseudomonadati</taxon>
        <taxon>Thermodesulfobacteriota</taxon>
        <taxon>Desulfobacteria</taxon>
        <taxon>Desulfobacterales</taxon>
        <taxon>Desulfobacteriaceae</taxon>
        <taxon>Desulfobacterium</taxon>
        <taxon>environmental samples</taxon>
    </lineage>
</organism>
<feature type="region of interest" description="Disordered" evidence="1">
    <location>
        <begin position="220"/>
        <end position="247"/>
    </location>
</feature>
<dbReference type="InterPro" id="IPR002745">
    <property type="entry name" value="Ptrans_KptA/Tpt1"/>
</dbReference>
<name>E1Y879_9BACT</name>
<feature type="region of interest" description="Disordered" evidence="1">
    <location>
        <begin position="181"/>
        <end position="205"/>
    </location>
</feature>
<dbReference type="Gene3D" id="1.10.10.970">
    <property type="entry name" value="RNA 2'-phosphotransferase, Tpt1/KptA family, N-terminal domain"/>
    <property type="match status" value="1"/>
</dbReference>
<feature type="compositionally biased region" description="Basic and acidic residues" evidence="1">
    <location>
        <begin position="184"/>
        <end position="199"/>
    </location>
</feature>
<dbReference type="AlphaFoldDB" id="E1Y879"/>